<sequence length="63" mass="7582">KHYTDLNEFFCLKCINIIKVMLYYFYNIIYIFCIHHIVVGAKQQYFAINTCTSAKNHTKITRE</sequence>
<feature type="non-terminal residue" evidence="2">
    <location>
        <position position="1"/>
    </location>
</feature>
<keyword evidence="1" id="KW-0812">Transmembrane</keyword>
<protein>
    <submittedName>
        <fullName evidence="2">Uncharacterized protein</fullName>
    </submittedName>
</protein>
<comment type="caution">
    <text evidence="2">The sequence shown here is derived from an EMBL/GenBank/DDBJ whole genome shotgun (WGS) entry which is preliminary data.</text>
</comment>
<dbReference type="Proteomes" id="UP000276133">
    <property type="component" value="Unassembled WGS sequence"/>
</dbReference>
<name>A0A3M7S9Z0_BRAPC</name>
<keyword evidence="1" id="KW-0472">Membrane</keyword>
<accession>A0A3M7S9Z0</accession>
<evidence type="ECO:0000313" key="3">
    <source>
        <dbReference type="Proteomes" id="UP000276133"/>
    </source>
</evidence>
<reference evidence="2 3" key="1">
    <citation type="journal article" date="2018" name="Sci. Rep.">
        <title>Genomic signatures of local adaptation to the degree of environmental predictability in rotifers.</title>
        <authorList>
            <person name="Franch-Gras L."/>
            <person name="Hahn C."/>
            <person name="Garcia-Roger E.M."/>
            <person name="Carmona M.J."/>
            <person name="Serra M."/>
            <person name="Gomez A."/>
        </authorList>
    </citation>
    <scope>NUCLEOTIDE SEQUENCE [LARGE SCALE GENOMIC DNA]</scope>
    <source>
        <strain evidence="2">HYR1</strain>
    </source>
</reference>
<keyword evidence="1" id="KW-1133">Transmembrane helix</keyword>
<organism evidence="2 3">
    <name type="scientific">Brachionus plicatilis</name>
    <name type="common">Marine rotifer</name>
    <name type="synonym">Brachionus muelleri</name>
    <dbReference type="NCBI Taxonomy" id="10195"/>
    <lineage>
        <taxon>Eukaryota</taxon>
        <taxon>Metazoa</taxon>
        <taxon>Spiralia</taxon>
        <taxon>Gnathifera</taxon>
        <taxon>Rotifera</taxon>
        <taxon>Eurotatoria</taxon>
        <taxon>Monogononta</taxon>
        <taxon>Pseudotrocha</taxon>
        <taxon>Ploima</taxon>
        <taxon>Brachionidae</taxon>
        <taxon>Brachionus</taxon>
    </lineage>
</organism>
<evidence type="ECO:0000313" key="2">
    <source>
        <dbReference type="EMBL" id="RNA32360.1"/>
    </source>
</evidence>
<evidence type="ECO:0000256" key="1">
    <source>
        <dbReference type="SAM" id="Phobius"/>
    </source>
</evidence>
<dbReference type="AlphaFoldDB" id="A0A3M7S9Z0"/>
<gene>
    <name evidence="2" type="ORF">BpHYR1_024784</name>
</gene>
<feature type="transmembrane region" description="Helical" evidence="1">
    <location>
        <begin position="20"/>
        <end position="39"/>
    </location>
</feature>
<proteinExistence type="predicted"/>
<keyword evidence="3" id="KW-1185">Reference proteome</keyword>
<dbReference type="EMBL" id="REGN01001814">
    <property type="protein sequence ID" value="RNA32360.1"/>
    <property type="molecule type" value="Genomic_DNA"/>
</dbReference>